<organism evidence="3 4">
    <name type="scientific">Aureobasidium melanogenum (strain CBS 110374)</name>
    <name type="common">Aureobasidium pullulans var. melanogenum</name>
    <dbReference type="NCBI Taxonomy" id="1043003"/>
    <lineage>
        <taxon>Eukaryota</taxon>
        <taxon>Fungi</taxon>
        <taxon>Dikarya</taxon>
        <taxon>Ascomycota</taxon>
        <taxon>Pezizomycotina</taxon>
        <taxon>Dothideomycetes</taxon>
        <taxon>Dothideomycetidae</taxon>
        <taxon>Dothideales</taxon>
        <taxon>Saccotheciaceae</taxon>
        <taxon>Aureobasidium</taxon>
    </lineage>
</organism>
<accession>A0A074VU72</accession>
<reference evidence="3 4" key="1">
    <citation type="journal article" date="2014" name="BMC Genomics">
        <title>Genome sequencing of four Aureobasidium pullulans varieties: biotechnological potential, stress tolerance, and description of new species.</title>
        <authorList>
            <person name="Gostin Ar C."/>
            <person name="Ohm R.A."/>
            <person name="Kogej T."/>
            <person name="Sonjak S."/>
            <person name="Turk M."/>
            <person name="Zajc J."/>
            <person name="Zalar P."/>
            <person name="Grube M."/>
            <person name="Sun H."/>
            <person name="Han J."/>
            <person name="Sharma A."/>
            <person name="Chiniquy J."/>
            <person name="Ngan C.Y."/>
            <person name="Lipzen A."/>
            <person name="Barry K."/>
            <person name="Grigoriev I.V."/>
            <person name="Gunde-Cimerman N."/>
        </authorList>
    </citation>
    <scope>NUCLEOTIDE SEQUENCE [LARGE SCALE GENOMIC DNA]</scope>
    <source>
        <strain evidence="3 4">CBS 110374</strain>
    </source>
</reference>
<dbReference type="PANTHER" id="PTHR12289:SF41">
    <property type="entry name" value="FAILED AXON CONNECTIONS-RELATED"/>
    <property type="match status" value="1"/>
</dbReference>
<dbReference type="EMBL" id="KL584838">
    <property type="protein sequence ID" value="KEQ61277.1"/>
    <property type="molecule type" value="Genomic_DNA"/>
</dbReference>
<dbReference type="GO" id="GO:0005737">
    <property type="term" value="C:cytoplasm"/>
    <property type="evidence" value="ECO:0007669"/>
    <property type="project" value="TreeGrafter"/>
</dbReference>
<dbReference type="GeneID" id="63919997"/>
<evidence type="ECO:0000313" key="4">
    <source>
        <dbReference type="Proteomes" id="UP000030672"/>
    </source>
</evidence>
<dbReference type="SFLD" id="SFLDG01180">
    <property type="entry name" value="SUF1"/>
    <property type="match status" value="1"/>
</dbReference>
<dbReference type="PANTHER" id="PTHR12289">
    <property type="entry name" value="METAXIN RELATED"/>
    <property type="match status" value="1"/>
</dbReference>
<dbReference type="Proteomes" id="UP000030672">
    <property type="component" value="Unassembled WGS sequence"/>
</dbReference>
<dbReference type="SFLD" id="SFLDG01200">
    <property type="entry name" value="SUF1.1"/>
    <property type="match status" value="1"/>
</dbReference>
<dbReference type="RefSeq" id="XP_040878300.1">
    <property type="nucleotide sequence ID" value="XM_041026624.1"/>
</dbReference>
<dbReference type="InterPro" id="IPR040079">
    <property type="entry name" value="Glutathione_S-Trfase"/>
</dbReference>
<dbReference type="STRING" id="1043003.A0A074VU72"/>
<dbReference type="CDD" id="cd03193">
    <property type="entry name" value="GST_C_Metaxin"/>
    <property type="match status" value="1"/>
</dbReference>
<evidence type="ECO:0000313" key="3">
    <source>
        <dbReference type="EMBL" id="KEQ61277.1"/>
    </source>
</evidence>
<name>A0A074VU72_AURM1</name>
<dbReference type="Pfam" id="PF17172">
    <property type="entry name" value="GST_N_4"/>
    <property type="match status" value="1"/>
</dbReference>
<dbReference type="AlphaFoldDB" id="A0A074VU72"/>
<dbReference type="HOGENOM" id="CLU_044137_1_2_1"/>
<evidence type="ECO:0000256" key="1">
    <source>
        <dbReference type="ARBA" id="ARBA00006475"/>
    </source>
</evidence>
<comment type="similarity">
    <text evidence="1">Belongs to the FAX family.</text>
</comment>
<feature type="domain" description="Thioredoxin-like fold" evidence="2">
    <location>
        <begin position="22"/>
        <end position="121"/>
    </location>
</feature>
<dbReference type="SFLD" id="SFLDS00019">
    <property type="entry name" value="Glutathione_Transferase_(cytos"/>
    <property type="match status" value="1"/>
</dbReference>
<keyword evidence="4" id="KW-1185">Reference proteome</keyword>
<evidence type="ECO:0000259" key="2">
    <source>
        <dbReference type="Pfam" id="PF17172"/>
    </source>
</evidence>
<gene>
    <name evidence="3" type="ORF">M437DRAFT_76447</name>
</gene>
<sequence length="258" mass="29402">MSSTSITVFRGFEASGYYTWSPFVTKLEARLRFAKVPYTVDSGSPMKAPRGKIPYVQLVAPDQPVQLIGDSELIIKQLVDEGVLEDCNAKMSRLDQVHDYSVRALLEDKLYFYQVYEKWIENYYAMRPVVLAALPYPVQLVVGLLIYRSNKQTLQGQGTLRFTSREIADFRQQIWQHISTLLTAARTNAKVSDDAVFWLFGKQEPSEADAVLYGFIVGALVCSAAPDSQAIVRSFPMIVEYATRIHEEFFPDYAIWER</sequence>
<dbReference type="InterPro" id="IPR050931">
    <property type="entry name" value="Mito_Protein_Transport_Metaxin"/>
</dbReference>
<proteinExistence type="inferred from homology"/>
<protein>
    <recommendedName>
        <fullName evidence="2">Thioredoxin-like fold domain-containing protein</fullName>
    </recommendedName>
</protein>
<dbReference type="InterPro" id="IPR026928">
    <property type="entry name" value="FAX/IsoI-like"/>
</dbReference>
<dbReference type="InterPro" id="IPR012336">
    <property type="entry name" value="Thioredoxin-like_fold"/>
</dbReference>